<dbReference type="Gene3D" id="3.30.420.10">
    <property type="entry name" value="Ribonuclease H-like superfamily/Ribonuclease H"/>
    <property type="match status" value="1"/>
</dbReference>
<reference evidence="1 2" key="1">
    <citation type="submission" date="2019-03" db="EMBL/GenBank/DDBJ databases">
        <title>Tal1 in Xanthomonas translucens pv. cerealis Contributes to Virulence in Bacterial Leaf Streak of Wheat.</title>
        <authorList>
            <person name="Shah S.M.A."/>
            <person name="Haq F."/>
            <person name="Ma W."/>
            <person name="Xu X."/>
            <person name="Wang S."/>
            <person name="Xu Z."/>
            <person name="Zou L."/>
            <person name="Zhu B."/>
            <person name="Chen G."/>
        </authorList>
    </citation>
    <scope>NUCLEOTIDE SEQUENCE [LARGE SCALE GENOMIC DNA]</scope>
    <source>
        <strain evidence="1 2">01</strain>
    </source>
</reference>
<proteinExistence type="predicted"/>
<sequence>MSKRFVSLVVVGAEITLVQAEVPTDANQPIVITSDATWKMQQGDSHDAYDVLYKRCTSYFAEQKIDQIVIKASAVSQGNATLALLRSAEARGVVIAAAASTGKDVALLTKASISKTYGNKKVDEYVKDDAFWKAHTQGASLRKASREGALLILAQRNS</sequence>
<name>A0A514E947_9XANT</name>
<evidence type="ECO:0000313" key="1">
    <source>
        <dbReference type="EMBL" id="QDI02530.1"/>
    </source>
</evidence>
<protein>
    <submittedName>
        <fullName evidence="1">Uncharacterized protein</fullName>
    </submittedName>
</protein>
<dbReference type="GO" id="GO:0003676">
    <property type="term" value="F:nucleic acid binding"/>
    <property type="evidence" value="ECO:0007669"/>
    <property type="project" value="InterPro"/>
</dbReference>
<dbReference type="Proteomes" id="UP000319349">
    <property type="component" value="Chromosome"/>
</dbReference>
<dbReference type="EMBL" id="CP038228">
    <property type="protein sequence ID" value="QDI02530.1"/>
    <property type="molecule type" value="Genomic_DNA"/>
</dbReference>
<dbReference type="InterPro" id="IPR036397">
    <property type="entry name" value="RNaseH_sf"/>
</dbReference>
<accession>A0A514E947</accession>
<dbReference type="RefSeq" id="WP_142741760.1">
    <property type="nucleotide sequence ID" value="NZ_CP038228.1"/>
</dbReference>
<gene>
    <name evidence="1" type="ORF">E4A48_01375</name>
</gene>
<organism evidence="1 2">
    <name type="scientific">Xanthomonas cerealis pv. cerealis</name>
    <dbReference type="NCBI Taxonomy" id="152263"/>
    <lineage>
        <taxon>Bacteria</taxon>
        <taxon>Pseudomonadati</taxon>
        <taxon>Pseudomonadota</taxon>
        <taxon>Gammaproteobacteria</taxon>
        <taxon>Lysobacterales</taxon>
        <taxon>Lysobacteraceae</taxon>
        <taxon>Xanthomonas</taxon>
        <taxon>Xanthomonas translucens group</taxon>
        <taxon>Xanthomonas cerealis</taxon>
    </lineage>
</organism>
<evidence type="ECO:0000313" key="2">
    <source>
        <dbReference type="Proteomes" id="UP000319349"/>
    </source>
</evidence>
<keyword evidence="2" id="KW-1185">Reference proteome</keyword>
<dbReference type="AlphaFoldDB" id="A0A514E947"/>